<dbReference type="InterPro" id="IPR026843">
    <property type="entry name" value="SbcD_C"/>
</dbReference>
<keyword evidence="4 10" id="KW-0235">DNA replication</keyword>
<name>A0A2K4DT25_9STAP</name>
<reference evidence="14" key="3">
    <citation type="submission" date="2018-03" db="EMBL/GenBank/DDBJ databases">
        <authorList>
            <person name="Keele B.F."/>
        </authorList>
    </citation>
    <scope>NUCLEOTIDE SEQUENCE</scope>
    <source>
        <strain evidence="14">SNUC 4143</strain>
        <strain evidence="13">SNUC 761</strain>
    </source>
</reference>
<dbReference type="RefSeq" id="WP_103165794.1">
    <property type="nucleotide sequence ID" value="NZ_CP130489.1"/>
</dbReference>
<dbReference type="InterPro" id="IPR050535">
    <property type="entry name" value="DNA_Repair-Maintenance_Comp"/>
</dbReference>
<dbReference type="GeneID" id="48888072"/>
<comment type="subunit">
    <text evidence="2 10">Heterodimer of SbcC and SbcD.</text>
</comment>
<evidence type="ECO:0000259" key="12">
    <source>
        <dbReference type="Pfam" id="PF12320"/>
    </source>
</evidence>
<keyword evidence="16" id="KW-1185">Reference proteome</keyword>
<evidence type="ECO:0000256" key="5">
    <source>
        <dbReference type="ARBA" id="ARBA00022722"/>
    </source>
</evidence>
<comment type="similarity">
    <text evidence="1 10">Belongs to the SbcD family.</text>
</comment>
<keyword evidence="8 10" id="KW-0269">Exonuclease</keyword>
<evidence type="ECO:0000256" key="9">
    <source>
        <dbReference type="ARBA" id="ARBA00023172"/>
    </source>
</evidence>
<dbReference type="NCBIfam" id="NF041753">
    <property type="entry name" value="sbcd_Staph"/>
    <property type="match status" value="1"/>
</dbReference>
<sequence>MKIIHTGDWHLGKILNGKQFLEDQEYILDKLIHKLEEEKPDLLVISGDIYDTSYPSKETIKLFEKVIGLINIEMGIPTIITNGNHDGRERLNYGATWFQYSKLYIRTQLECMDKPITFNNVNFYTLPFATISEIKEFFDDEEIKTYEQATHKCIEYIGEKLNPESINILIGHLTINGGKTSDSERPLTIGTVESVNKSNFNIFDRVLLGHLHHPFSIQDDVIDYSGSLLQYSFSEVNQPKGYKQIIIDSKDSIKTKFIQLTPMRELEEVKGDYQEVIQGDLPVKNRDNYFHFKLENMSHVTDPIMHLKQIYPNTLALSNLTFEYKGDFQRVELEQEEDATIVRKFYNSITDKELTDYQAKKIDDLLNKILNKEA</sequence>
<dbReference type="Proteomes" id="UP000242547">
    <property type="component" value="Unassembled WGS sequence"/>
</dbReference>
<dbReference type="PANTHER" id="PTHR30337:SF0">
    <property type="entry name" value="NUCLEASE SBCCD SUBUNIT D"/>
    <property type="match status" value="1"/>
</dbReference>
<dbReference type="EMBL" id="PYZI01000004">
    <property type="protein sequence ID" value="PTF14431.1"/>
    <property type="molecule type" value="Genomic_DNA"/>
</dbReference>
<keyword evidence="5 10" id="KW-0540">Nuclease</keyword>
<evidence type="ECO:0000259" key="11">
    <source>
        <dbReference type="Pfam" id="PF00149"/>
    </source>
</evidence>
<evidence type="ECO:0000256" key="1">
    <source>
        <dbReference type="ARBA" id="ARBA00010555"/>
    </source>
</evidence>
<dbReference type="AlphaFoldDB" id="A0A2K4DT25"/>
<dbReference type="GO" id="GO:0008408">
    <property type="term" value="F:3'-5' exonuclease activity"/>
    <property type="evidence" value="ECO:0007669"/>
    <property type="project" value="InterPro"/>
</dbReference>
<dbReference type="Proteomes" id="UP000242088">
    <property type="component" value="Unassembled WGS sequence"/>
</dbReference>
<evidence type="ECO:0000313" key="16">
    <source>
        <dbReference type="Proteomes" id="UP000242088"/>
    </source>
</evidence>
<organism evidence="14 18">
    <name type="scientific">Staphylococcus devriesei</name>
    <dbReference type="NCBI Taxonomy" id="586733"/>
    <lineage>
        <taxon>Bacteria</taxon>
        <taxon>Bacillati</taxon>
        <taxon>Bacillota</taxon>
        <taxon>Bacilli</taxon>
        <taxon>Bacillales</taxon>
        <taxon>Staphylococcaceae</taxon>
        <taxon>Staphylococcus</taxon>
    </lineage>
</organism>
<dbReference type="Proteomes" id="UP000243350">
    <property type="component" value="Unassembled WGS sequence"/>
</dbReference>
<dbReference type="CDD" id="cd00840">
    <property type="entry name" value="MPP_Mre11_N"/>
    <property type="match status" value="1"/>
</dbReference>
<keyword evidence="6 10" id="KW-0255">Endonuclease</keyword>
<protein>
    <recommendedName>
        <fullName evidence="3 10">Nuclease SbcCD subunit D</fullName>
    </recommendedName>
</protein>
<evidence type="ECO:0000256" key="6">
    <source>
        <dbReference type="ARBA" id="ARBA00022759"/>
    </source>
</evidence>
<evidence type="ECO:0000313" key="15">
    <source>
        <dbReference type="EMBL" id="PTF14431.1"/>
    </source>
</evidence>
<dbReference type="GO" id="GO:0006310">
    <property type="term" value="P:DNA recombination"/>
    <property type="evidence" value="ECO:0007669"/>
    <property type="project" value="UniProtKB-KW"/>
</dbReference>
<comment type="caution">
    <text evidence="14">The sequence shown here is derived from an EMBL/GenBank/DDBJ whole genome shotgun (WGS) entry which is preliminary data.</text>
</comment>
<keyword evidence="9 10" id="KW-0233">DNA recombination</keyword>
<dbReference type="InterPro" id="IPR004843">
    <property type="entry name" value="Calcineurin-like_PHP"/>
</dbReference>
<evidence type="ECO:0000256" key="10">
    <source>
        <dbReference type="RuleBase" id="RU363069"/>
    </source>
</evidence>
<dbReference type="NCBIfam" id="TIGR00619">
    <property type="entry name" value="sbcd"/>
    <property type="match status" value="1"/>
</dbReference>
<dbReference type="EMBL" id="PYZH01000124">
    <property type="protein sequence ID" value="PTF10485.1"/>
    <property type="molecule type" value="Genomic_DNA"/>
</dbReference>
<evidence type="ECO:0000256" key="3">
    <source>
        <dbReference type="ARBA" id="ARBA00013365"/>
    </source>
</evidence>
<dbReference type="EMBL" id="PYZL01000139">
    <property type="protein sequence ID" value="PTE70276.1"/>
    <property type="molecule type" value="Genomic_DNA"/>
</dbReference>
<evidence type="ECO:0000313" key="17">
    <source>
        <dbReference type="Proteomes" id="UP000242547"/>
    </source>
</evidence>
<evidence type="ECO:0000256" key="2">
    <source>
        <dbReference type="ARBA" id="ARBA00011322"/>
    </source>
</evidence>
<proteinExistence type="inferred from homology"/>
<feature type="domain" description="Nuclease SbcCD subunit D C-terminal" evidence="12">
    <location>
        <begin position="263"/>
        <end position="346"/>
    </location>
</feature>
<dbReference type="InterPro" id="IPR004593">
    <property type="entry name" value="SbcD"/>
</dbReference>
<dbReference type="Pfam" id="PF00149">
    <property type="entry name" value="Metallophos"/>
    <property type="match status" value="1"/>
</dbReference>
<dbReference type="GO" id="GO:0004519">
    <property type="term" value="F:endonuclease activity"/>
    <property type="evidence" value="ECO:0007669"/>
    <property type="project" value="UniProtKB-KW"/>
</dbReference>
<evidence type="ECO:0000313" key="14">
    <source>
        <dbReference type="EMBL" id="PTF10485.1"/>
    </source>
</evidence>
<dbReference type="Gene3D" id="3.60.21.10">
    <property type="match status" value="1"/>
</dbReference>
<accession>A0A2K4DT25</accession>
<evidence type="ECO:0000256" key="7">
    <source>
        <dbReference type="ARBA" id="ARBA00022801"/>
    </source>
</evidence>
<dbReference type="GO" id="GO:0006260">
    <property type="term" value="P:DNA replication"/>
    <property type="evidence" value="ECO:0007669"/>
    <property type="project" value="UniProtKB-KW"/>
</dbReference>
<dbReference type="InterPro" id="IPR053381">
    <property type="entry name" value="SbcCD_nuclease"/>
</dbReference>
<reference evidence="16 17" key="1">
    <citation type="journal article" date="2016" name="Front. Microbiol.">
        <title>Comprehensive Phylogenetic Analysis of Bovine Non-aureus Staphylococci Species Based on Whole-Genome Sequencing.</title>
        <authorList>
            <person name="Naushad S."/>
            <person name="Barkema H.W."/>
            <person name="Luby C."/>
            <person name="Condas L.A."/>
            <person name="Nobrega D.B."/>
            <person name="Carson D.A."/>
            <person name="De Buck J."/>
        </authorList>
    </citation>
    <scope>NUCLEOTIDE SEQUENCE [LARGE SCALE GENOMIC DNA]</scope>
    <source>
        <strain evidence="15 16">SNUC 1409</strain>
        <strain evidence="14 18">SNUC 4143</strain>
        <strain evidence="13 17">SNUC 761</strain>
    </source>
</reference>
<comment type="function">
    <text evidence="10">SbcCD cleaves DNA hairpin structures. These structures can inhibit DNA replication and are intermediates in certain DNA recombination reactions. The complex acts as a 3'-&gt;5' double strand exonuclease that can open hairpins. It also has a 5' single-strand endonuclease activity.</text>
</comment>
<gene>
    <name evidence="10" type="primary">sbcD</name>
    <name evidence="13" type="ORF">BUY44_11360</name>
    <name evidence="15" type="ORF">BUY47_05700</name>
    <name evidence="14" type="ORF">BUY48_11135</name>
</gene>
<dbReference type="SUPFAM" id="SSF56300">
    <property type="entry name" value="Metallo-dependent phosphatases"/>
    <property type="match status" value="1"/>
</dbReference>
<evidence type="ECO:0000313" key="18">
    <source>
        <dbReference type="Proteomes" id="UP000243350"/>
    </source>
</evidence>
<dbReference type="PANTHER" id="PTHR30337">
    <property type="entry name" value="COMPONENT OF ATP-DEPENDENT DSDNA EXONUCLEASE"/>
    <property type="match status" value="1"/>
</dbReference>
<dbReference type="InterPro" id="IPR041796">
    <property type="entry name" value="Mre11_N"/>
</dbReference>
<dbReference type="InterPro" id="IPR029052">
    <property type="entry name" value="Metallo-depent_PP-like"/>
</dbReference>
<reference evidence="15" key="2">
    <citation type="submission" date="2018-03" db="EMBL/GenBank/DDBJ databases">
        <authorList>
            <person name="Naushad S."/>
        </authorList>
    </citation>
    <scope>NUCLEOTIDE SEQUENCE</scope>
    <source>
        <strain evidence="15">SNUC 1409</strain>
    </source>
</reference>
<keyword evidence="7 10" id="KW-0378">Hydrolase</keyword>
<evidence type="ECO:0000313" key="13">
    <source>
        <dbReference type="EMBL" id="PTE70276.1"/>
    </source>
</evidence>
<evidence type="ECO:0000256" key="8">
    <source>
        <dbReference type="ARBA" id="ARBA00022839"/>
    </source>
</evidence>
<feature type="domain" description="Calcineurin-like phosphoesterase" evidence="11">
    <location>
        <begin position="1"/>
        <end position="214"/>
    </location>
</feature>
<dbReference type="Pfam" id="PF12320">
    <property type="entry name" value="SbcD_C"/>
    <property type="match status" value="1"/>
</dbReference>
<evidence type="ECO:0000256" key="4">
    <source>
        <dbReference type="ARBA" id="ARBA00022705"/>
    </source>
</evidence>